<sequence>MIEGLADGGVKQGLPRELSLKLACYTVLGAAKMVLETGEHPAILKEAVQSPGGSSVYGLHELEKGAMRSLLMNAVEAASQRSRNTGQELLPRQPVEDEEDNEQGIATAIEEEISQNRLKKLLL</sequence>
<dbReference type="InterPro" id="IPR008927">
    <property type="entry name" value="6-PGluconate_DH-like_C_sf"/>
</dbReference>
<dbReference type="GO" id="GO:0004735">
    <property type="term" value="F:pyrroline-5-carboxylate reductase activity"/>
    <property type="evidence" value="ECO:0007669"/>
    <property type="project" value="TreeGrafter"/>
</dbReference>
<dbReference type="Proteomes" id="UP000887574">
    <property type="component" value="Unplaced"/>
</dbReference>
<keyword evidence="3" id="KW-0560">Oxidoreductase</keyword>
<dbReference type="SUPFAM" id="SSF48179">
    <property type="entry name" value="6-phosphogluconate dehydrogenase C-terminal domain-like"/>
    <property type="match status" value="1"/>
</dbReference>
<dbReference type="InterPro" id="IPR029036">
    <property type="entry name" value="P5CR_dimer"/>
</dbReference>
<protein>
    <submittedName>
        <fullName evidence="7">Pyrroline-5-carboxylate reductase dimerisation domain-containing protein</fullName>
    </submittedName>
</protein>
<dbReference type="PANTHER" id="PTHR11645:SF62">
    <property type="entry name" value="PYRROLINE-5-CARBOXYLATE REDUCTASE"/>
    <property type="match status" value="1"/>
</dbReference>
<reference evidence="7" key="1">
    <citation type="submission" date="2022-11" db="UniProtKB">
        <authorList>
            <consortium name="WormBaseParasite"/>
        </authorList>
    </citation>
    <scope>IDENTIFICATION</scope>
</reference>
<keyword evidence="6" id="KW-1185">Reference proteome</keyword>
<comment type="similarity">
    <text evidence="1">Belongs to the pyrroline-5-carboxylate reductase family.</text>
</comment>
<dbReference type="WBParaSite" id="jg23042">
    <property type="protein sequence ID" value="jg23042"/>
    <property type="gene ID" value="jg23042"/>
</dbReference>
<feature type="region of interest" description="Disordered" evidence="4">
    <location>
        <begin position="78"/>
        <end position="102"/>
    </location>
</feature>
<evidence type="ECO:0000313" key="6">
    <source>
        <dbReference type="Proteomes" id="UP000887574"/>
    </source>
</evidence>
<evidence type="ECO:0000256" key="4">
    <source>
        <dbReference type="SAM" id="MobiDB-lite"/>
    </source>
</evidence>
<evidence type="ECO:0000313" key="7">
    <source>
        <dbReference type="WBParaSite" id="jg23042"/>
    </source>
</evidence>
<evidence type="ECO:0000256" key="2">
    <source>
        <dbReference type="ARBA" id="ARBA00022857"/>
    </source>
</evidence>
<evidence type="ECO:0000256" key="1">
    <source>
        <dbReference type="ARBA" id="ARBA00005525"/>
    </source>
</evidence>
<dbReference type="PANTHER" id="PTHR11645">
    <property type="entry name" value="PYRROLINE-5-CARBOXYLATE REDUCTASE"/>
    <property type="match status" value="1"/>
</dbReference>
<keyword evidence="2" id="KW-0521">NADP</keyword>
<feature type="domain" description="Pyrroline-5-carboxylate reductase dimerisation" evidence="5">
    <location>
        <begin position="1"/>
        <end position="84"/>
    </location>
</feature>
<evidence type="ECO:0000259" key="5">
    <source>
        <dbReference type="Pfam" id="PF14748"/>
    </source>
</evidence>
<proteinExistence type="inferred from homology"/>
<dbReference type="FunFam" id="1.10.3730.10:FF:000001">
    <property type="entry name" value="Pyrroline-5-carboxylate reductase"/>
    <property type="match status" value="1"/>
</dbReference>
<dbReference type="Pfam" id="PF14748">
    <property type="entry name" value="P5CR_dimer"/>
    <property type="match status" value="1"/>
</dbReference>
<organism evidence="6 7">
    <name type="scientific">Ditylenchus dipsaci</name>
    <dbReference type="NCBI Taxonomy" id="166011"/>
    <lineage>
        <taxon>Eukaryota</taxon>
        <taxon>Metazoa</taxon>
        <taxon>Ecdysozoa</taxon>
        <taxon>Nematoda</taxon>
        <taxon>Chromadorea</taxon>
        <taxon>Rhabditida</taxon>
        <taxon>Tylenchina</taxon>
        <taxon>Tylenchomorpha</taxon>
        <taxon>Sphaerularioidea</taxon>
        <taxon>Anguinidae</taxon>
        <taxon>Anguininae</taxon>
        <taxon>Ditylenchus</taxon>
    </lineage>
</organism>
<accession>A0A915DSF5</accession>
<dbReference type="Gene3D" id="1.10.3730.10">
    <property type="entry name" value="ProC C-terminal domain-like"/>
    <property type="match status" value="1"/>
</dbReference>
<evidence type="ECO:0000256" key="3">
    <source>
        <dbReference type="ARBA" id="ARBA00023002"/>
    </source>
</evidence>
<dbReference type="GO" id="GO:0055129">
    <property type="term" value="P:L-proline biosynthetic process"/>
    <property type="evidence" value="ECO:0007669"/>
    <property type="project" value="TreeGrafter"/>
</dbReference>
<name>A0A915DSF5_9BILA</name>
<dbReference type="AlphaFoldDB" id="A0A915DSF5"/>